<evidence type="ECO:0000313" key="2">
    <source>
        <dbReference type="Proteomes" id="UP000762676"/>
    </source>
</evidence>
<dbReference type="Proteomes" id="UP000762676">
    <property type="component" value="Unassembled WGS sequence"/>
</dbReference>
<evidence type="ECO:0000313" key="1">
    <source>
        <dbReference type="EMBL" id="GFR87439.1"/>
    </source>
</evidence>
<comment type="caution">
    <text evidence="1">The sequence shown here is derived from an EMBL/GenBank/DDBJ whole genome shotgun (WGS) entry which is preliminary data.</text>
</comment>
<keyword evidence="2" id="KW-1185">Reference proteome</keyword>
<protein>
    <submittedName>
        <fullName evidence="1">Uncharacterized protein</fullName>
    </submittedName>
</protein>
<proteinExistence type="predicted"/>
<organism evidence="1 2">
    <name type="scientific">Elysia marginata</name>
    <dbReference type="NCBI Taxonomy" id="1093978"/>
    <lineage>
        <taxon>Eukaryota</taxon>
        <taxon>Metazoa</taxon>
        <taxon>Spiralia</taxon>
        <taxon>Lophotrochozoa</taxon>
        <taxon>Mollusca</taxon>
        <taxon>Gastropoda</taxon>
        <taxon>Heterobranchia</taxon>
        <taxon>Euthyneura</taxon>
        <taxon>Panpulmonata</taxon>
        <taxon>Sacoglossa</taxon>
        <taxon>Placobranchoidea</taxon>
        <taxon>Plakobranchidae</taxon>
        <taxon>Elysia</taxon>
    </lineage>
</organism>
<dbReference type="AlphaFoldDB" id="A0AAV4GPH1"/>
<name>A0AAV4GPH1_9GAST</name>
<sequence length="105" mass="11926">MIASDFTLPYMKVHTSELKMVDDTWNFDDAFDILQTKRSQFHMSLTLMNFCSRVGGNLCEKDPVANRKQDDHALSKMIKCILGQERPNVKVETSELSSLGLDKGI</sequence>
<gene>
    <name evidence="1" type="ORF">ElyMa_006076400</name>
</gene>
<reference evidence="1 2" key="1">
    <citation type="journal article" date="2021" name="Elife">
        <title>Chloroplast acquisition without the gene transfer in kleptoplastic sea slugs, Plakobranchus ocellatus.</title>
        <authorList>
            <person name="Maeda T."/>
            <person name="Takahashi S."/>
            <person name="Yoshida T."/>
            <person name="Shimamura S."/>
            <person name="Takaki Y."/>
            <person name="Nagai Y."/>
            <person name="Toyoda A."/>
            <person name="Suzuki Y."/>
            <person name="Arimoto A."/>
            <person name="Ishii H."/>
            <person name="Satoh N."/>
            <person name="Nishiyama T."/>
            <person name="Hasebe M."/>
            <person name="Maruyama T."/>
            <person name="Minagawa J."/>
            <person name="Obokata J."/>
            <person name="Shigenobu S."/>
        </authorList>
    </citation>
    <scope>NUCLEOTIDE SEQUENCE [LARGE SCALE GENOMIC DNA]</scope>
</reference>
<dbReference type="EMBL" id="BMAT01012181">
    <property type="protein sequence ID" value="GFR87439.1"/>
    <property type="molecule type" value="Genomic_DNA"/>
</dbReference>
<accession>A0AAV4GPH1</accession>